<dbReference type="Proteomes" id="UP001370490">
    <property type="component" value="Unassembled WGS sequence"/>
</dbReference>
<feature type="non-terminal residue" evidence="6">
    <location>
        <position position="145"/>
    </location>
</feature>
<feature type="zinc finger region" description="C3H1-type" evidence="4">
    <location>
        <begin position="49"/>
        <end position="77"/>
    </location>
</feature>
<dbReference type="EMBL" id="JBAMMX010000028">
    <property type="protein sequence ID" value="KAK6911684.1"/>
    <property type="molecule type" value="Genomic_DNA"/>
</dbReference>
<evidence type="ECO:0000256" key="4">
    <source>
        <dbReference type="PROSITE-ProRule" id="PRU00723"/>
    </source>
</evidence>
<organism evidence="6 7">
    <name type="scientific">Dillenia turbinata</name>
    <dbReference type="NCBI Taxonomy" id="194707"/>
    <lineage>
        <taxon>Eukaryota</taxon>
        <taxon>Viridiplantae</taxon>
        <taxon>Streptophyta</taxon>
        <taxon>Embryophyta</taxon>
        <taxon>Tracheophyta</taxon>
        <taxon>Spermatophyta</taxon>
        <taxon>Magnoliopsida</taxon>
        <taxon>eudicotyledons</taxon>
        <taxon>Gunneridae</taxon>
        <taxon>Pentapetalae</taxon>
        <taxon>Dilleniales</taxon>
        <taxon>Dilleniaceae</taxon>
        <taxon>Dillenia</taxon>
    </lineage>
</organism>
<dbReference type="PROSITE" id="PS50103">
    <property type="entry name" value="ZF_C3H1"/>
    <property type="match status" value="1"/>
</dbReference>
<sequence>MPLGKYYCDYCDKEFADTLHARKRHLQSVQHQRARSLWFDSFKDPTSIPIPKGVCNRFVRTGFCPYGDSCKYAHPQPHPNVQDSNSQGIQVPVLIFQSLYSWKSTDIGDIGISWGNLPSSLWPPPEGGYPPLPVIDWVADFSAKL</sequence>
<gene>
    <name evidence="6" type="ORF">RJ641_023777</name>
</gene>
<dbReference type="InterPro" id="IPR036236">
    <property type="entry name" value="Znf_C2H2_sf"/>
</dbReference>
<evidence type="ECO:0000313" key="6">
    <source>
        <dbReference type="EMBL" id="KAK6911684.1"/>
    </source>
</evidence>
<feature type="domain" description="C3H1-type" evidence="5">
    <location>
        <begin position="49"/>
        <end position="77"/>
    </location>
</feature>
<reference evidence="6 7" key="1">
    <citation type="submission" date="2023-12" db="EMBL/GenBank/DDBJ databases">
        <title>A high-quality genome assembly for Dillenia turbinata (Dilleniales).</title>
        <authorList>
            <person name="Chanderbali A."/>
        </authorList>
    </citation>
    <scope>NUCLEOTIDE SEQUENCE [LARGE SCALE GENOMIC DNA]</scope>
    <source>
        <strain evidence="6">LSX21</strain>
        <tissue evidence="6">Leaf</tissue>
    </source>
</reference>
<keyword evidence="1 4" id="KW-0479">Metal-binding</keyword>
<keyword evidence="2 4" id="KW-0863">Zinc-finger</keyword>
<dbReference type="InterPro" id="IPR013085">
    <property type="entry name" value="U1-CZ_Znf_C2H2"/>
</dbReference>
<evidence type="ECO:0000256" key="1">
    <source>
        <dbReference type="ARBA" id="ARBA00022723"/>
    </source>
</evidence>
<dbReference type="SUPFAM" id="SSF90229">
    <property type="entry name" value="CCCH zinc finger"/>
    <property type="match status" value="1"/>
</dbReference>
<dbReference type="SUPFAM" id="SSF57667">
    <property type="entry name" value="beta-beta-alpha zinc fingers"/>
    <property type="match status" value="1"/>
</dbReference>
<dbReference type="SMART" id="SM00356">
    <property type="entry name" value="ZnF_C3H1"/>
    <property type="match status" value="1"/>
</dbReference>
<dbReference type="AlphaFoldDB" id="A0AAN8YQQ7"/>
<dbReference type="Pfam" id="PF06220">
    <property type="entry name" value="zf-U1"/>
    <property type="match status" value="1"/>
</dbReference>
<dbReference type="PANTHER" id="PTHR16465:SF0">
    <property type="entry name" value="ZINC FINGER MATRIN-TYPE PROTEIN 5"/>
    <property type="match status" value="1"/>
</dbReference>
<name>A0AAN8YQQ7_9MAGN</name>
<dbReference type="Pfam" id="PF00642">
    <property type="entry name" value="zf-CCCH"/>
    <property type="match status" value="1"/>
</dbReference>
<dbReference type="GO" id="GO:0005689">
    <property type="term" value="C:U12-type spliceosomal complex"/>
    <property type="evidence" value="ECO:0007669"/>
    <property type="project" value="TreeGrafter"/>
</dbReference>
<dbReference type="InterPro" id="IPR000571">
    <property type="entry name" value="Znf_CCCH"/>
</dbReference>
<proteinExistence type="predicted"/>
<dbReference type="InterPro" id="IPR036855">
    <property type="entry name" value="Znf_CCCH_sf"/>
</dbReference>
<dbReference type="Gene3D" id="4.10.1000.10">
    <property type="entry name" value="Zinc finger, CCCH-type"/>
    <property type="match status" value="1"/>
</dbReference>
<comment type="caution">
    <text evidence="6">The sequence shown here is derived from an EMBL/GenBank/DDBJ whole genome shotgun (WGS) entry which is preliminary data.</text>
</comment>
<evidence type="ECO:0000259" key="5">
    <source>
        <dbReference type="PROSITE" id="PS50103"/>
    </source>
</evidence>
<dbReference type="PANTHER" id="PTHR16465">
    <property type="entry name" value="NUCLEASE-RELATED"/>
    <property type="match status" value="1"/>
</dbReference>
<keyword evidence="7" id="KW-1185">Reference proteome</keyword>
<evidence type="ECO:0000256" key="2">
    <source>
        <dbReference type="ARBA" id="ARBA00022771"/>
    </source>
</evidence>
<evidence type="ECO:0000256" key="3">
    <source>
        <dbReference type="ARBA" id="ARBA00022833"/>
    </source>
</evidence>
<dbReference type="Gene3D" id="3.30.160.60">
    <property type="entry name" value="Classic Zinc Finger"/>
    <property type="match status" value="1"/>
</dbReference>
<evidence type="ECO:0000313" key="7">
    <source>
        <dbReference type="Proteomes" id="UP001370490"/>
    </source>
</evidence>
<keyword evidence="3 4" id="KW-0862">Zinc</keyword>
<protein>
    <submittedName>
        <fullName evidence="6">Zinc finger, CCCH-type</fullName>
    </submittedName>
</protein>
<dbReference type="GO" id="GO:0008270">
    <property type="term" value="F:zinc ion binding"/>
    <property type="evidence" value="ECO:0007669"/>
    <property type="project" value="UniProtKB-KW"/>
</dbReference>
<accession>A0AAN8YQQ7</accession>